<organism evidence="12 13">
    <name type="scientific">Spizellomyces punctatus (strain DAOM BR117)</name>
    <dbReference type="NCBI Taxonomy" id="645134"/>
    <lineage>
        <taxon>Eukaryota</taxon>
        <taxon>Fungi</taxon>
        <taxon>Fungi incertae sedis</taxon>
        <taxon>Chytridiomycota</taxon>
        <taxon>Chytridiomycota incertae sedis</taxon>
        <taxon>Chytridiomycetes</taxon>
        <taxon>Spizellomycetales</taxon>
        <taxon>Spizellomycetaceae</taxon>
        <taxon>Spizellomyces</taxon>
    </lineage>
</organism>
<evidence type="ECO:0000313" key="12">
    <source>
        <dbReference type="EMBL" id="KND00686.1"/>
    </source>
</evidence>
<evidence type="ECO:0000313" key="13">
    <source>
        <dbReference type="Proteomes" id="UP000053201"/>
    </source>
</evidence>
<evidence type="ECO:0000256" key="4">
    <source>
        <dbReference type="ARBA" id="ARBA00022692"/>
    </source>
</evidence>
<dbReference type="Pfam" id="PF03911">
    <property type="entry name" value="Sec61_beta"/>
    <property type="match status" value="1"/>
</dbReference>
<reference evidence="12 13" key="1">
    <citation type="submission" date="2009-08" db="EMBL/GenBank/DDBJ databases">
        <title>The Genome Sequence of Spizellomyces punctatus strain DAOM BR117.</title>
        <authorList>
            <consortium name="The Broad Institute Genome Sequencing Platform"/>
            <person name="Russ C."/>
            <person name="Cuomo C."/>
            <person name="Shea T."/>
            <person name="Young S.K."/>
            <person name="Zeng Q."/>
            <person name="Koehrsen M."/>
            <person name="Haas B."/>
            <person name="Borodovsky M."/>
            <person name="Guigo R."/>
            <person name="Alvarado L."/>
            <person name="Berlin A."/>
            <person name="Bochicchio J."/>
            <person name="Borenstein D."/>
            <person name="Chapman S."/>
            <person name="Chen Z."/>
            <person name="Engels R."/>
            <person name="Freedman E."/>
            <person name="Gellesch M."/>
            <person name="Goldberg J."/>
            <person name="Griggs A."/>
            <person name="Gujja S."/>
            <person name="Heiman D."/>
            <person name="Hepburn T."/>
            <person name="Howarth C."/>
            <person name="Jen D."/>
            <person name="Larson L."/>
            <person name="Lewis B."/>
            <person name="Mehta T."/>
            <person name="Park D."/>
            <person name="Pearson M."/>
            <person name="Roberts A."/>
            <person name="Saif S."/>
            <person name="Shenoy N."/>
            <person name="Sisk P."/>
            <person name="Stolte C."/>
            <person name="Sykes S."/>
            <person name="Thomson T."/>
            <person name="Walk T."/>
            <person name="White J."/>
            <person name="Yandava C."/>
            <person name="Burger G."/>
            <person name="Gray M.W."/>
            <person name="Holland P.W.H."/>
            <person name="King N."/>
            <person name="Lang F.B.F."/>
            <person name="Roger A.J."/>
            <person name="Ruiz-Trillo I."/>
            <person name="Lander E."/>
            <person name="Nusbaum C."/>
        </authorList>
    </citation>
    <scope>NUCLEOTIDE SEQUENCE [LARGE SCALE GENOMIC DNA]</scope>
    <source>
        <strain evidence="12 13">DAOM BR117</strain>
    </source>
</reference>
<feature type="transmembrane region" description="Helical" evidence="11">
    <location>
        <begin position="126"/>
        <end position="144"/>
    </location>
</feature>
<evidence type="ECO:0000256" key="11">
    <source>
        <dbReference type="SAM" id="Phobius"/>
    </source>
</evidence>
<dbReference type="GO" id="GO:0005784">
    <property type="term" value="C:Sec61 translocon complex"/>
    <property type="evidence" value="ECO:0007669"/>
    <property type="project" value="InterPro"/>
</dbReference>
<dbReference type="PANTHER" id="PTHR13509">
    <property type="entry name" value="SEC61 SUBUNIT BETA"/>
    <property type="match status" value="1"/>
</dbReference>
<dbReference type="GO" id="GO:0006886">
    <property type="term" value="P:intracellular protein transport"/>
    <property type="evidence" value="ECO:0007669"/>
    <property type="project" value="InterPro"/>
</dbReference>
<evidence type="ECO:0000256" key="8">
    <source>
        <dbReference type="ARBA" id="ARBA00023010"/>
    </source>
</evidence>
<proteinExistence type="inferred from homology"/>
<evidence type="ECO:0000256" key="7">
    <source>
        <dbReference type="ARBA" id="ARBA00022989"/>
    </source>
</evidence>
<dbReference type="GeneID" id="27687296"/>
<keyword evidence="7 11" id="KW-1133">Transmembrane helix</keyword>
<dbReference type="AlphaFoldDB" id="A0A0L0HGV0"/>
<evidence type="ECO:0000256" key="6">
    <source>
        <dbReference type="ARBA" id="ARBA00022927"/>
    </source>
</evidence>
<accession>A0A0L0HGV0</accession>
<evidence type="ECO:0000256" key="9">
    <source>
        <dbReference type="ARBA" id="ARBA00023136"/>
    </source>
</evidence>
<dbReference type="InParanoid" id="A0A0L0HGV0"/>
<keyword evidence="13" id="KW-1185">Reference proteome</keyword>
<keyword evidence="5" id="KW-0256">Endoplasmic reticulum</keyword>
<evidence type="ECO:0000256" key="1">
    <source>
        <dbReference type="ARBA" id="ARBA00004389"/>
    </source>
</evidence>
<dbReference type="STRING" id="645134.A0A0L0HGV0"/>
<dbReference type="InterPro" id="IPR016482">
    <property type="entry name" value="SecG/Sec61-beta/Sbh"/>
</dbReference>
<comment type="similarity">
    <text evidence="2">Belongs to the SEC61-beta family.</text>
</comment>
<keyword evidence="6" id="KW-0653">Protein transport</keyword>
<dbReference type="OrthoDB" id="5401193at2759"/>
<keyword evidence="9 11" id="KW-0472">Membrane</keyword>
<comment type="subcellular location">
    <subcellularLocation>
        <location evidence="1">Endoplasmic reticulum membrane</location>
        <topology evidence="1">Single-pass membrane protein</topology>
    </subcellularLocation>
</comment>
<evidence type="ECO:0000256" key="3">
    <source>
        <dbReference type="ARBA" id="ARBA00022448"/>
    </source>
</evidence>
<name>A0A0L0HGV0_SPIPD</name>
<dbReference type="InterPro" id="IPR030671">
    <property type="entry name" value="Sec61-beta/Sbh"/>
</dbReference>
<gene>
    <name evidence="12" type="ORF">SPPG_03808</name>
</gene>
<protein>
    <recommendedName>
        <fullName evidence="14">Protein transport protein Sec61 subunit beta</fullName>
    </recommendedName>
</protein>
<evidence type="ECO:0000256" key="5">
    <source>
        <dbReference type="ARBA" id="ARBA00022824"/>
    </source>
</evidence>
<dbReference type="Proteomes" id="UP000053201">
    <property type="component" value="Unassembled WGS sequence"/>
</dbReference>
<dbReference type="VEuPathDB" id="FungiDB:SPPG_03808"/>
<evidence type="ECO:0008006" key="14">
    <source>
        <dbReference type="Google" id="ProtNLM"/>
    </source>
</evidence>
<keyword evidence="8" id="KW-0811">Translocation</keyword>
<feature type="compositionally biased region" description="Polar residues" evidence="10">
    <location>
        <begin position="90"/>
        <end position="99"/>
    </location>
</feature>
<dbReference type="eggNOG" id="KOG3457">
    <property type="taxonomic scope" value="Eukaryota"/>
</dbReference>
<dbReference type="RefSeq" id="XP_016608725.1">
    <property type="nucleotide sequence ID" value="XM_016752055.1"/>
</dbReference>
<keyword evidence="3" id="KW-0813">Transport</keyword>
<evidence type="ECO:0000256" key="10">
    <source>
        <dbReference type="SAM" id="MobiDB-lite"/>
    </source>
</evidence>
<feature type="region of interest" description="Disordered" evidence="10">
    <location>
        <begin position="65"/>
        <end position="110"/>
    </location>
</feature>
<evidence type="ECO:0000256" key="2">
    <source>
        <dbReference type="ARBA" id="ARBA00006103"/>
    </source>
</evidence>
<keyword evidence="4 11" id="KW-0812">Transmembrane</keyword>
<sequence length="186" mass="20046">MKRCVEDAETMKRPPQTLYWADVPDKPDKVLIATVAIPQLDSLNAGSSRPVPPRQQGRPATNLIVAPATSDTSSPSVPPRTAAGLRRRQTGTVARSSTGARPATSGPGGMMRIYTDDSPGIKVDPVVVLVGSLTFIASVFILHIGRHIHWVNTLVNARARIGEQRIENLRNMSIAWPGTAVRLARS</sequence>
<dbReference type="EMBL" id="KQ257455">
    <property type="protein sequence ID" value="KND00686.1"/>
    <property type="molecule type" value="Genomic_DNA"/>
</dbReference>